<dbReference type="InterPro" id="IPR051269">
    <property type="entry name" value="Fe-S_cluster_ET"/>
</dbReference>
<evidence type="ECO:0000313" key="8">
    <source>
        <dbReference type="EMBL" id="MPQ44898.1"/>
    </source>
</evidence>
<keyword evidence="5 6" id="KW-0411">Iron-sulfur</keyword>
<dbReference type="PROSITE" id="PS00198">
    <property type="entry name" value="4FE4S_FER_1"/>
    <property type="match status" value="1"/>
</dbReference>
<name>A0A6I1MR11_9CLOT</name>
<proteinExistence type="predicted"/>
<organism evidence="8 9">
    <name type="scientific">Clostridium tarantellae</name>
    <dbReference type="NCBI Taxonomy" id="39493"/>
    <lineage>
        <taxon>Bacteria</taxon>
        <taxon>Bacillati</taxon>
        <taxon>Bacillota</taxon>
        <taxon>Clostridia</taxon>
        <taxon>Eubacteriales</taxon>
        <taxon>Clostridiaceae</taxon>
        <taxon>Clostridium</taxon>
    </lineage>
</organism>
<keyword evidence="4 6" id="KW-0408">Iron</keyword>
<evidence type="ECO:0000259" key="7">
    <source>
        <dbReference type="PROSITE" id="PS51379"/>
    </source>
</evidence>
<evidence type="ECO:0000256" key="2">
    <source>
        <dbReference type="ARBA" id="ARBA00022723"/>
    </source>
</evidence>
<keyword evidence="2 6" id="KW-0479">Metal-binding</keyword>
<dbReference type="InterPro" id="IPR001080">
    <property type="entry name" value="3Fe4S_ferredoxin"/>
</dbReference>
<dbReference type="RefSeq" id="WP_152891762.1">
    <property type="nucleotide sequence ID" value="NZ_WHJC01000351.1"/>
</dbReference>
<evidence type="ECO:0000256" key="4">
    <source>
        <dbReference type="ARBA" id="ARBA00023004"/>
    </source>
</evidence>
<evidence type="ECO:0000256" key="1">
    <source>
        <dbReference type="ARBA" id="ARBA00022448"/>
    </source>
</evidence>
<comment type="function">
    <text evidence="6">Ferredoxins are iron-sulfur proteins that transfer electrons in a wide variety of metabolic reactions.</text>
</comment>
<dbReference type="PRINTS" id="PR00352">
    <property type="entry name" value="3FE4SFRDOXIN"/>
</dbReference>
<dbReference type="PROSITE" id="PS51379">
    <property type="entry name" value="4FE4S_FER_2"/>
    <property type="match status" value="1"/>
</dbReference>
<keyword evidence="1 6" id="KW-0813">Transport</keyword>
<keyword evidence="9" id="KW-1185">Reference proteome</keyword>
<feature type="domain" description="4Fe-4S ferredoxin-type" evidence="7">
    <location>
        <begin position="1"/>
        <end position="29"/>
    </location>
</feature>
<dbReference type="InterPro" id="IPR017896">
    <property type="entry name" value="4Fe4S_Fe-S-bd"/>
</dbReference>
<dbReference type="Pfam" id="PF13459">
    <property type="entry name" value="Fer4_15"/>
    <property type="match status" value="1"/>
</dbReference>
<dbReference type="OrthoDB" id="9803319at2"/>
<reference evidence="8 9" key="1">
    <citation type="submission" date="2019-10" db="EMBL/GenBank/DDBJ databases">
        <title>The Genome Sequence of Clostridium tarantellae Isolated from Fish Brain.</title>
        <authorList>
            <person name="Bano L."/>
            <person name="Kiel M."/>
            <person name="Sales G."/>
            <person name="Doxey A.C."/>
            <person name="Mansfield M.J."/>
            <person name="Schiavone M."/>
            <person name="Rossetto O."/>
            <person name="Pirazzini M."/>
            <person name="Dobrindt U."/>
            <person name="Montecucco C."/>
        </authorList>
    </citation>
    <scope>NUCLEOTIDE SEQUENCE [LARGE SCALE GENOMIC DNA]</scope>
    <source>
        <strain evidence="8 9">DSM 3997</strain>
    </source>
</reference>
<dbReference type="GO" id="GO:0009055">
    <property type="term" value="F:electron transfer activity"/>
    <property type="evidence" value="ECO:0007669"/>
    <property type="project" value="UniProtKB-UniRule"/>
</dbReference>
<evidence type="ECO:0000256" key="5">
    <source>
        <dbReference type="ARBA" id="ARBA00023014"/>
    </source>
</evidence>
<keyword evidence="3 6" id="KW-0249">Electron transport</keyword>
<sequence length="62" mass="6494">MKAVVDKDLCIGCGLCESTCPEVFSIGDDGKSQAISEDIPKEFEDNAVEASTNCPVGAITIE</sequence>
<evidence type="ECO:0000313" key="9">
    <source>
        <dbReference type="Proteomes" id="UP000430345"/>
    </source>
</evidence>
<accession>A0A6I1MR11</accession>
<dbReference type="Proteomes" id="UP000430345">
    <property type="component" value="Unassembled WGS sequence"/>
</dbReference>
<dbReference type="GO" id="GO:0051536">
    <property type="term" value="F:iron-sulfur cluster binding"/>
    <property type="evidence" value="ECO:0007669"/>
    <property type="project" value="UniProtKB-KW"/>
</dbReference>
<dbReference type="EMBL" id="WHJC01000351">
    <property type="protein sequence ID" value="MPQ44898.1"/>
    <property type="molecule type" value="Genomic_DNA"/>
</dbReference>
<dbReference type="AlphaFoldDB" id="A0A6I1MR11"/>
<dbReference type="SUPFAM" id="SSF54862">
    <property type="entry name" value="4Fe-4S ferredoxins"/>
    <property type="match status" value="1"/>
</dbReference>
<dbReference type="Gene3D" id="3.30.70.20">
    <property type="match status" value="1"/>
</dbReference>
<evidence type="ECO:0000256" key="3">
    <source>
        <dbReference type="ARBA" id="ARBA00022982"/>
    </source>
</evidence>
<dbReference type="GO" id="GO:0005506">
    <property type="term" value="F:iron ion binding"/>
    <property type="evidence" value="ECO:0007669"/>
    <property type="project" value="UniProtKB-UniRule"/>
</dbReference>
<protein>
    <recommendedName>
        <fullName evidence="6">Ferredoxin</fullName>
    </recommendedName>
</protein>
<evidence type="ECO:0000256" key="6">
    <source>
        <dbReference type="RuleBase" id="RU368020"/>
    </source>
</evidence>
<dbReference type="InterPro" id="IPR017900">
    <property type="entry name" value="4Fe4S_Fe_S_CS"/>
</dbReference>
<comment type="caution">
    <text evidence="8">The sequence shown here is derived from an EMBL/GenBank/DDBJ whole genome shotgun (WGS) entry which is preliminary data.</text>
</comment>
<gene>
    <name evidence="8" type="ORF">GBZ86_14250</name>
</gene>
<dbReference type="PANTHER" id="PTHR36923">
    <property type="entry name" value="FERREDOXIN"/>
    <property type="match status" value="1"/>
</dbReference>
<dbReference type="PANTHER" id="PTHR36923:SF3">
    <property type="entry name" value="FERREDOXIN"/>
    <property type="match status" value="1"/>
</dbReference>